<organism evidence="2 3">
    <name type="scientific">Ciona intestinalis</name>
    <name type="common">Transparent sea squirt</name>
    <name type="synonym">Ascidia intestinalis</name>
    <dbReference type="NCBI Taxonomy" id="7719"/>
    <lineage>
        <taxon>Eukaryota</taxon>
        <taxon>Metazoa</taxon>
        <taxon>Chordata</taxon>
        <taxon>Tunicata</taxon>
        <taxon>Ascidiacea</taxon>
        <taxon>Phlebobranchia</taxon>
        <taxon>Cionidae</taxon>
        <taxon>Ciona</taxon>
    </lineage>
</organism>
<proteinExistence type="predicted"/>
<protein>
    <submittedName>
        <fullName evidence="2">Uncharacterized LOC100175877</fullName>
    </submittedName>
</protein>
<dbReference type="InParanoid" id="F7AFL9"/>
<keyword evidence="1" id="KW-0472">Membrane</keyword>
<reference evidence="3" key="1">
    <citation type="journal article" date="2002" name="Science">
        <title>The draft genome of Ciona intestinalis: insights into chordate and vertebrate origins.</title>
        <authorList>
            <person name="Dehal P."/>
            <person name="Satou Y."/>
            <person name="Campbell R.K."/>
            <person name="Chapman J."/>
            <person name="Degnan B."/>
            <person name="De Tomaso A."/>
            <person name="Davidson B."/>
            <person name="Di Gregorio A."/>
            <person name="Gelpke M."/>
            <person name="Goodstein D.M."/>
            <person name="Harafuji N."/>
            <person name="Hastings K.E."/>
            <person name="Ho I."/>
            <person name="Hotta K."/>
            <person name="Huang W."/>
            <person name="Kawashima T."/>
            <person name="Lemaire P."/>
            <person name="Martinez D."/>
            <person name="Meinertzhagen I.A."/>
            <person name="Necula S."/>
            <person name="Nonaka M."/>
            <person name="Putnam N."/>
            <person name="Rash S."/>
            <person name="Saiga H."/>
            <person name="Satake M."/>
            <person name="Terry A."/>
            <person name="Yamada L."/>
            <person name="Wang H.G."/>
            <person name="Awazu S."/>
            <person name="Azumi K."/>
            <person name="Boore J."/>
            <person name="Branno M."/>
            <person name="Chin-Bow S."/>
            <person name="DeSantis R."/>
            <person name="Doyle S."/>
            <person name="Francino P."/>
            <person name="Keys D.N."/>
            <person name="Haga S."/>
            <person name="Hayashi H."/>
            <person name="Hino K."/>
            <person name="Imai K.S."/>
            <person name="Inaba K."/>
            <person name="Kano S."/>
            <person name="Kobayashi K."/>
            <person name="Kobayashi M."/>
            <person name="Lee B.I."/>
            <person name="Makabe K.W."/>
            <person name="Manohar C."/>
            <person name="Matassi G."/>
            <person name="Medina M."/>
            <person name="Mochizuki Y."/>
            <person name="Mount S."/>
            <person name="Morishita T."/>
            <person name="Miura S."/>
            <person name="Nakayama A."/>
            <person name="Nishizaka S."/>
            <person name="Nomoto H."/>
            <person name="Ohta F."/>
            <person name="Oishi K."/>
            <person name="Rigoutsos I."/>
            <person name="Sano M."/>
            <person name="Sasaki A."/>
            <person name="Sasakura Y."/>
            <person name="Shoguchi E."/>
            <person name="Shin-i T."/>
            <person name="Spagnuolo A."/>
            <person name="Stainier D."/>
            <person name="Suzuki M.M."/>
            <person name="Tassy O."/>
            <person name="Takatori N."/>
            <person name="Tokuoka M."/>
            <person name="Yagi K."/>
            <person name="Yoshizaki F."/>
            <person name="Wada S."/>
            <person name="Zhang C."/>
            <person name="Hyatt P.D."/>
            <person name="Larimer F."/>
            <person name="Detter C."/>
            <person name="Doggett N."/>
            <person name="Glavina T."/>
            <person name="Hawkins T."/>
            <person name="Richardson P."/>
            <person name="Lucas S."/>
            <person name="Kohara Y."/>
            <person name="Levine M."/>
            <person name="Satoh N."/>
            <person name="Rokhsar D.S."/>
        </authorList>
    </citation>
    <scope>NUCLEOTIDE SEQUENCE [LARGE SCALE GENOMIC DNA]</scope>
</reference>
<dbReference type="Pfam" id="PF06374">
    <property type="entry name" value="NDUF_C2"/>
    <property type="match status" value="1"/>
</dbReference>
<keyword evidence="3" id="KW-1185">Reference proteome</keyword>
<dbReference type="GO" id="GO:0006120">
    <property type="term" value="P:mitochondrial electron transport, NADH to ubiquinone"/>
    <property type="evidence" value="ECO:0007669"/>
    <property type="project" value="InterPro"/>
</dbReference>
<evidence type="ECO:0000313" key="3">
    <source>
        <dbReference type="Proteomes" id="UP000008144"/>
    </source>
</evidence>
<dbReference type="AlphaFoldDB" id="F7AFL9"/>
<dbReference type="HOGENOM" id="CLU_2060638_0_0_1"/>
<gene>
    <name evidence="2" type="primary">LOC100175877</name>
</gene>
<feature type="transmembrane region" description="Helical" evidence="1">
    <location>
        <begin position="51"/>
        <end position="70"/>
    </location>
</feature>
<evidence type="ECO:0000313" key="2">
    <source>
        <dbReference type="Ensembl" id="ENSCINP00000026039.2"/>
    </source>
</evidence>
<feature type="transmembrane region" description="Helical" evidence="1">
    <location>
        <begin position="21"/>
        <end position="39"/>
    </location>
</feature>
<dbReference type="EMBL" id="EAAA01001303">
    <property type="status" value="NOT_ANNOTATED_CDS"/>
    <property type="molecule type" value="Genomic_DNA"/>
</dbReference>
<dbReference type="GO" id="GO:0005743">
    <property type="term" value="C:mitochondrial inner membrane"/>
    <property type="evidence" value="ECO:0007669"/>
    <property type="project" value="InterPro"/>
</dbReference>
<reference evidence="2" key="3">
    <citation type="submission" date="2025-08" db="UniProtKB">
        <authorList>
            <consortium name="Ensembl"/>
        </authorList>
    </citation>
    <scope>IDENTIFICATION</scope>
</reference>
<name>F7AFL9_CIOIN</name>
<sequence>MKSWMAVDLNDFRKCSYPVPILNNASIILGMVGVGGPLYTMVVKRQNASAGMYKTFFLATLGVWTGYYITRAFNQYYFGKFKFSLEYAMMRKGDFKKTIEPTKYGDPEFLKKWKPIRSH</sequence>
<reference evidence="2" key="4">
    <citation type="submission" date="2025-09" db="UniProtKB">
        <authorList>
            <consortium name="Ensembl"/>
        </authorList>
    </citation>
    <scope>IDENTIFICATION</scope>
</reference>
<dbReference type="OMA" id="TRAFNQY"/>
<dbReference type="Ensembl" id="ENSCINT00000026285.2">
    <property type="protein sequence ID" value="ENSCINP00000026039.2"/>
    <property type="gene ID" value="ENSCING00000014386.2"/>
</dbReference>
<dbReference type="GeneTree" id="ENSGT00390000018448"/>
<keyword evidence="1" id="KW-0812">Transmembrane</keyword>
<accession>F7AFL9</accession>
<dbReference type="InterPro" id="IPR009423">
    <property type="entry name" value="NDUC2"/>
</dbReference>
<dbReference type="Proteomes" id="UP000008144">
    <property type="component" value="Chromosome 14"/>
</dbReference>
<keyword evidence="1" id="KW-1133">Transmembrane helix</keyword>
<reference evidence="2" key="2">
    <citation type="journal article" date="2008" name="Genome Biol.">
        <title>Improved genome assembly and evidence-based global gene model set for the chordate Ciona intestinalis: new insight into intron and operon populations.</title>
        <authorList>
            <person name="Satou Y."/>
            <person name="Mineta K."/>
            <person name="Ogasawara M."/>
            <person name="Sasakura Y."/>
            <person name="Shoguchi E."/>
            <person name="Ueno K."/>
            <person name="Yamada L."/>
            <person name="Matsumoto J."/>
            <person name="Wasserscheid J."/>
            <person name="Dewar K."/>
            <person name="Wiley G.B."/>
            <person name="Macmil S.L."/>
            <person name="Roe B.A."/>
            <person name="Zeller R.W."/>
            <person name="Hastings K.E."/>
            <person name="Lemaire P."/>
            <person name="Lindquist E."/>
            <person name="Endo T."/>
            <person name="Hotta K."/>
            <person name="Inaba K."/>
        </authorList>
    </citation>
    <scope>NUCLEOTIDE SEQUENCE [LARGE SCALE GENOMIC DNA]</scope>
    <source>
        <strain evidence="2">wild type</strain>
    </source>
</reference>
<evidence type="ECO:0000256" key="1">
    <source>
        <dbReference type="SAM" id="Phobius"/>
    </source>
</evidence>